<dbReference type="InterPro" id="IPR001863">
    <property type="entry name" value="Glypican"/>
</dbReference>
<keyword evidence="4 12" id="KW-0336">GPI-anchor</keyword>
<comment type="subcellular location">
    <subcellularLocation>
        <location evidence="1 12">Cell membrane</location>
        <topology evidence="1 12">Lipid-anchor</topology>
        <topology evidence="1 12">GPI-anchor</topology>
    </subcellularLocation>
</comment>
<dbReference type="STRING" id="51511.ENSCSAVP00000001992"/>
<dbReference type="GO" id="GO:0098552">
    <property type="term" value="C:side of membrane"/>
    <property type="evidence" value="ECO:0007669"/>
    <property type="project" value="UniProtKB-KW"/>
</dbReference>
<keyword evidence="6 12" id="KW-0654">Proteoglycan</keyword>
<feature type="region of interest" description="Disordered" evidence="13">
    <location>
        <begin position="299"/>
        <end position="343"/>
    </location>
</feature>
<comment type="similarity">
    <text evidence="2 11">Belongs to the glypican family.</text>
</comment>
<keyword evidence="9 12" id="KW-0357">Heparan sulfate</keyword>
<evidence type="ECO:0000313" key="15">
    <source>
        <dbReference type="Proteomes" id="UP000007875"/>
    </source>
</evidence>
<organism evidence="14 15">
    <name type="scientific">Ciona savignyi</name>
    <name type="common">Pacific transparent sea squirt</name>
    <dbReference type="NCBI Taxonomy" id="51511"/>
    <lineage>
        <taxon>Eukaryota</taxon>
        <taxon>Metazoa</taxon>
        <taxon>Chordata</taxon>
        <taxon>Tunicata</taxon>
        <taxon>Ascidiacea</taxon>
        <taxon>Phlebobranchia</taxon>
        <taxon>Cionidae</taxon>
        <taxon>Ciona</taxon>
    </lineage>
</organism>
<keyword evidence="7 12" id="KW-0472">Membrane</keyword>
<keyword evidence="10 12" id="KW-0449">Lipoprotein</keyword>
<feature type="compositionally biased region" description="Basic residues" evidence="13">
    <location>
        <begin position="140"/>
        <end position="157"/>
    </location>
</feature>
<dbReference type="Proteomes" id="UP000007875">
    <property type="component" value="Unassembled WGS sequence"/>
</dbReference>
<name>H2Y9J4_CIOSA</name>
<accession>H2Y9J4</accession>
<dbReference type="GO" id="GO:0009966">
    <property type="term" value="P:regulation of signal transduction"/>
    <property type="evidence" value="ECO:0007669"/>
    <property type="project" value="InterPro"/>
</dbReference>
<dbReference type="AlphaFoldDB" id="H2Y9J4"/>
<dbReference type="HOGENOM" id="CLU_737606_0_0_1"/>
<evidence type="ECO:0000256" key="5">
    <source>
        <dbReference type="ARBA" id="ARBA00022729"/>
    </source>
</evidence>
<feature type="compositionally biased region" description="Acidic residues" evidence="13">
    <location>
        <begin position="301"/>
        <end position="322"/>
    </location>
</feature>
<evidence type="ECO:0000256" key="2">
    <source>
        <dbReference type="ARBA" id="ARBA00010260"/>
    </source>
</evidence>
<keyword evidence="8" id="KW-0325">Glycoprotein</keyword>
<dbReference type="InParanoid" id="H2Y9J4"/>
<protein>
    <submittedName>
        <fullName evidence="14">Uncharacterized protein</fullName>
    </submittedName>
</protein>
<evidence type="ECO:0000256" key="7">
    <source>
        <dbReference type="ARBA" id="ARBA00023136"/>
    </source>
</evidence>
<evidence type="ECO:0000313" key="14">
    <source>
        <dbReference type="Ensembl" id="ENSCSAVP00000001992.1"/>
    </source>
</evidence>
<feature type="region of interest" description="Disordered" evidence="13">
    <location>
        <begin position="134"/>
        <end position="174"/>
    </location>
</feature>
<dbReference type="GO" id="GO:0005886">
    <property type="term" value="C:plasma membrane"/>
    <property type="evidence" value="ECO:0007669"/>
    <property type="project" value="UniProtKB-SubCell"/>
</dbReference>
<dbReference type="Pfam" id="PF01153">
    <property type="entry name" value="Glypican"/>
    <property type="match status" value="2"/>
</dbReference>
<evidence type="ECO:0000256" key="1">
    <source>
        <dbReference type="ARBA" id="ARBA00004609"/>
    </source>
</evidence>
<evidence type="ECO:0000256" key="8">
    <source>
        <dbReference type="ARBA" id="ARBA00023180"/>
    </source>
</evidence>
<dbReference type="Ensembl" id="ENSCSAVT00000002026.1">
    <property type="protein sequence ID" value="ENSCSAVP00000001992.1"/>
    <property type="gene ID" value="ENSCSAVG00000001164.1"/>
</dbReference>
<evidence type="ECO:0000256" key="11">
    <source>
        <dbReference type="RuleBase" id="RU003518"/>
    </source>
</evidence>
<dbReference type="GO" id="GO:0009986">
    <property type="term" value="C:cell surface"/>
    <property type="evidence" value="ECO:0007669"/>
    <property type="project" value="TreeGrafter"/>
</dbReference>
<feature type="compositionally biased region" description="Basic and acidic residues" evidence="13">
    <location>
        <begin position="258"/>
        <end position="272"/>
    </location>
</feature>
<feature type="region of interest" description="Disordered" evidence="13">
    <location>
        <begin position="253"/>
        <end position="274"/>
    </location>
</feature>
<reference evidence="14" key="2">
    <citation type="submission" date="2025-08" db="UniProtKB">
        <authorList>
            <consortium name="Ensembl"/>
        </authorList>
    </citation>
    <scope>IDENTIFICATION</scope>
</reference>
<keyword evidence="5" id="KW-0732">Signal</keyword>
<evidence type="ECO:0000256" key="10">
    <source>
        <dbReference type="ARBA" id="ARBA00023288"/>
    </source>
</evidence>
<reference evidence="15" key="1">
    <citation type="submission" date="2003-08" db="EMBL/GenBank/DDBJ databases">
        <authorList>
            <person name="Birren B."/>
            <person name="Nusbaum C."/>
            <person name="Abebe A."/>
            <person name="Abouelleil A."/>
            <person name="Adekoya E."/>
            <person name="Ait-zahra M."/>
            <person name="Allen N."/>
            <person name="Allen T."/>
            <person name="An P."/>
            <person name="Anderson M."/>
            <person name="Anderson S."/>
            <person name="Arachchi H."/>
            <person name="Armbruster J."/>
            <person name="Bachantsang P."/>
            <person name="Baldwin J."/>
            <person name="Barry A."/>
            <person name="Bayul T."/>
            <person name="Blitshsteyn B."/>
            <person name="Bloom T."/>
            <person name="Blye J."/>
            <person name="Boguslavskiy L."/>
            <person name="Borowsky M."/>
            <person name="Boukhgalter B."/>
            <person name="Brunache A."/>
            <person name="Butler J."/>
            <person name="Calixte N."/>
            <person name="Calvo S."/>
            <person name="Camarata J."/>
            <person name="Campo K."/>
            <person name="Chang J."/>
            <person name="Cheshatsang Y."/>
            <person name="Citroen M."/>
            <person name="Collymore A."/>
            <person name="Considine T."/>
            <person name="Cook A."/>
            <person name="Cooke P."/>
            <person name="Corum B."/>
            <person name="Cuomo C."/>
            <person name="David R."/>
            <person name="Dawoe T."/>
            <person name="Degray S."/>
            <person name="Dodge S."/>
            <person name="Dooley K."/>
            <person name="Dorje P."/>
            <person name="Dorjee K."/>
            <person name="Dorris L."/>
            <person name="Duffey N."/>
            <person name="Dupes A."/>
            <person name="Elkins T."/>
            <person name="Engels R."/>
            <person name="Erickson J."/>
            <person name="Farina A."/>
            <person name="Faro S."/>
            <person name="Ferreira P."/>
            <person name="Fischer H."/>
            <person name="Fitzgerald M."/>
            <person name="Foley K."/>
            <person name="Gage D."/>
            <person name="Galagan J."/>
            <person name="Gearin G."/>
            <person name="Gnerre S."/>
            <person name="Gnirke A."/>
            <person name="Goyette A."/>
            <person name="Graham J."/>
            <person name="Grandbois E."/>
            <person name="Gyaltsen K."/>
            <person name="Hafez N."/>
            <person name="Hagopian D."/>
            <person name="Hagos B."/>
            <person name="Hall J."/>
            <person name="Hatcher B."/>
            <person name="Heller A."/>
            <person name="Higgins H."/>
            <person name="Honan T."/>
            <person name="Horn A."/>
            <person name="Houde N."/>
            <person name="Hughes L."/>
            <person name="Hulme W."/>
            <person name="Husby E."/>
            <person name="Iliev I."/>
            <person name="Jaffe D."/>
            <person name="Jones C."/>
            <person name="Kamal M."/>
            <person name="Kamat A."/>
            <person name="Kamvysselis M."/>
            <person name="Karlsson E."/>
            <person name="Kells C."/>
            <person name="Kieu A."/>
            <person name="Kisner P."/>
            <person name="Kodira C."/>
            <person name="Kulbokas E."/>
            <person name="Labutti K."/>
            <person name="Lama D."/>
            <person name="Landers T."/>
            <person name="Leger J."/>
            <person name="Levine S."/>
            <person name="Lewis D."/>
            <person name="Lewis T."/>
            <person name="Lindblad-toh K."/>
            <person name="Liu X."/>
            <person name="Lokyitsang T."/>
            <person name="Lokyitsang Y."/>
            <person name="Lucien O."/>
            <person name="Lui A."/>
            <person name="Ma L.J."/>
            <person name="Mabbitt R."/>
            <person name="Macdonald J."/>
            <person name="Maclean C."/>
            <person name="Major J."/>
            <person name="Manning J."/>
            <person name="Marabella R."/>
            <person name="Maru K."/>
            <person name="Matthews C."/>
            <person name="Mauceli E."/>
            <person name="Mccarthy M."/>
            <person name="Mcdonough S."/>
            <person name="Mcghee T."/>
            <person name="Meldrim J."/>
            <person name="Meneus L."/>
            <person name="Mesirov J."/>
            <person name="Mihalev A."/>
            <person name="Mihova T."/>
            <person name="Mikkelsen T."/>
            <person name="Mlenga V."/>
            <person name="Moru K."/>
            <person name="Mozes J."/>
            <person name="Mulrain L."/>
            <person name="Munson G."/>
            <person name="Naylor J."/>
            <person name="Newes C."/>
            <person name="Nguyen C."/>
            <person name="Nguyen N."/>
            <person name="Nguyen T."/>
            <person name="Nicol R."/>
            <person name="Nielsen C."/>
            <person name="Nizzari M."/>
            <person name="Norbu C."/>
            <person name="Norbu N."/>
            <person name="O'donnell P."/>
            <person name="Okoawo O."/>
            <person name="O'leary S."/>
            <person name="Omotosho B."/>
            <person name="O'neill K."/>
            <person name="Osman S."/>
            <person name="Parker S."/>
            <person name="Perrin D."/>
            <person name="Phunkhang P."/>
            <person name="Piqani B."/>
            <person name="Purcell S."/>
            <person name="Rachupka T."/>
            <person name="Ramasamy U."/>
            <person name="Rameau R."/>
            <person name="Ray V."/>
            <person name="Raymond C."/>
            <person name="Retta R."/>
            <person name="Richardson S."/>
            <person name="Rise C."/>
            <person name="Rodriguez J."/>
            <person name="Rogers J."/>
            <person name="Rogov P."/>
            <person name="Rutman M."/>
            <person name="Schupbach R."/>
            <person name="Seaman C."/>
            <person name="Settipalli S."/>
            <person name="Sharpe T."/>
            <person name="Sheridan J."/>
            <person name="Sherpa N."/>
            <person name="Shi J."/>
            <person name="Smirnov S."/>
            <person name="Smith C."/>
            <person name="Sougnez C."/>
            <person name="Spencer B."/>
            <person name="Stalker J."/>
            <person name="Stange-thomann N."/>
            <person name="Stavropoulos S."/>
            <person name="Stetson K."/>
            <person name="Stone C."/>
            <person name="Stone S."/>
            <person name="Stubbs M."/>
            <person name="Talamas J."/>
            <person name="Tchuinga P."/>
            <person name="Tenzing P."/>
            <person name="Tesfaye S."/>
            <person name="Theodore J."/>
            <person name="Thoulutsang Y."/>
            <person name="Topham K."/>
            <person name="Towey S."/>
            <person name="Tsamla T."/>
            <person name="Tsomo N."/>
            <person name="Vallee D."/>
            <person name="Vassiliev H."/>
            <person name="Venkataraman V."/>
            <person name="Vinson J."/>
            <person name="Vo A."/>
            <person name="Wade C."/>
            <person name="Wang S."/>
            <person name="Wangchuk T."/>
            <person name="Wangdi T."/>
            <person name="Whittaker C."/>
            <person name="Wilkinson J."/>
            <person name="Wu Y."/>
            <person name="Wyman D."/>
            <person name="Yadav S."/>
            <person name="Yang S."/>
            <person name="Yang X."/>
            <person name="Yeager S."/>
            <person name="Yee E."/>
            <person name="Young G."/>
            <person name="Zainoun J."/>
            <person name="Zembeck L."/>
            <person name="Zimmer A."/>
            <person name="Zody M."/>
            <person name="Lander E."/>
        </authorList>
    </citation>
    <scope>NUCLEOTIDE SEQUENCE [LARGE SCALE GENOMIC DNA]</scope>
</reference>
<evidence type="ECO:0000256" key="12">
    <source>
        <dbReference type="RuleBase" id="RU003519"/>
    </source>
</evidence>
<dbReference type="GO" id="GO:0045202">
    <property type="term" value="C:synapse"/>
    <property type="evidence" value="ECO:0007669"/>
    <property type="project" value="TreeGrafter"/>
</dbReference>
<dbReference type="PANTHER" id="PTHR10822:SF30">
    <property type="entry name" value="DALLY-LIKE, ISOFORM A"/>
    <property type="match status" value="1"/>
</dbReference>
<dbReference type="PANTHER" id="PTHR10822">
    <property type="entry name" value="GLYPICAN"/>
    <property type="match status" value="1"/>
</dbReference>
<dbReference type="GeneTree" id="ENSGT01050000244897"/>
<evidence type="ECO:0000256" key="3">
    <source>
        <dbReference type="ARBA" id="ARBA00022475"/>
    </source>
</evidence>
<keyword evidence="3" id="KW-1003">Cell membrane</keyword>
<keyword evidence="15" id="KW-1185">Reference proteome</keyword>
<evidence type="ECO:0000256" key="9">
    <source>
        <dbReference type="ARBA" id="ARBA00023207"/>
    </source>
</evidence>
<dbReference type="GO" id="GO:0016477">
    <property type="term" value="P:cell migration"/>
    <property type="evidence" value="ECO:0007669"/>
    <property type="project" value="TreeGrafter"/>
</dbReference>
<dbReference type="GO" id="GO:1905475">
    <property type="term" value="P:regulation of protein localization to membrane"/>
    <property type="evidence" value="ECO:0007669"/>
    <property type="project" value="TreeGrafter"/>
</dbReference>
<proteinExistence type="inferred from homology"/>
<dbReference type="eggNOG" id="KOG3821">
    <property type="taxonomic scope" value="Eukaryota"/>
</dbReference>
<sequence length="375" mass="42287">MCLCEYNQLHPVWLEYINAMDMLLSRLKGPFNVEVLLRRIDLTISDAIMTVQENEKEITKVVFHHCGEPQQNPNTTHPMMNMGYEPPPPGFPQMTSDDTNTIPYPSLYPGYQGPSNFDNLASYTDAWDDEISQGDLPLSRKTRSTKKSRKEKRKRNRSRDVEHQRHFRRPHAVEDKYEYREDAFEPAPSNGNNLETLLSEVRIMLESARHHWSRMEEGVCGDAVGGEECWNGGSIGRYESKVVKPDASCTDYNPENEPPAHMEPSVHEEPPVHTKHAIRSQVVVLRDTIIKLRMAHNGVDESTEDHDTEIATDVESSGEESSGDIGSGEVPNQPGAHEVAAPECMDCNPGNHGNHLSINLVTITTTIFITMLNMV</sequence>
<comment type="function">
    <text evidence="12">Cell surface proteoglycan.</text>
</comment>
<evidence type="ECO:0000256" key="6">
    <source>
        <dbReference type="ARBA" id="ARBA00022974"/>
    </source>
</evidence>
<dbReference type="GO" id="GO:0005576">
    <property type="term" value="C:extracellular region"/>
    <property type="evidence" value="ECO:0007669"/>
    <property type="project" value="TreeGrafter"/>
</dbReference>
<evidence type="ECO:0000256" key="4">
    <source>
        <dbReference type="ARBA" id="ARBA00022622"/>
    </source>
</evidence>
<reference evidence="14" key="3">
    <citation type="submission" date="2025-09" db="UniProtKB">
        <authorList>
            <consortium name="Ensembl"/>
        </authorList>
    </citation>
    <scope>IDENTIFICATION</scope>
</reference>
<evidence type="ECO:0000256" key="13">
    <source>
        <dbReference type="SAM" id="MobiDB-lite"/>
    </source>
</evidence>